<feature type="transmembrane region" description="Helical" evidence="6">
    <location>
        <begin position="207"/>
        <end position="232"/>
    </location>
</feature>
<evidence type="ECO:0000256" key="1">
    <source>
        <dbReference type="ARBA" id="ARBA00004141"/>
    </source>
</evidence>
<feature type="transmembrane region" description="Helical" evidence="6">
    <location>
        <begin position="339"/>
        <end position="360"/>
    </location>
</feature>
<comment type="subcellular location">
    <subcellularLocation>
        <location evidence="1">Membrane</location>
        <topology evidence="1">Multi-pass membrane protein</topology>
    </subcellularLocation>
</comment>
<accession>A0ABP9WQG8</accession>
<keyword evidence="9" id="KW-1185">Reference proteome</keyword>
<dbReference type="PANTHER" id="PTHR23504">
    <property type="entry name" value="MAJOR FACILITATOR SUPERFAMILY DOMAIN-CONTAINING PROTEIN 10"/>
    <property type="match status" value="1"/>
</dbReference>
<dbReference type="PANTHER" id="PTHR23504:SF15">
    <property type="entry name" value="MAJOR FACILITATOR SUPERFAMILY (MFS) PROFILE DOMAIN-CONTAINING PROTEIN"/>
    <property type="match status" value="1"/>
</dbReference>
<protein>
    <submittedName>
        <fullName evidence="8">Tetracycline resistance protein, class B</fullName>
    </submittedName>
</protein>
<dbReference type="EMBL" id="BAABRT010000015">
    <property type="protein sequence ID" value="GAA5525453.1"/>
    <property type="molecule type" value="Genomic_DNA"/>
</dbReference>
<keyword evidence="3 6" id="KW-0812">Transmembrane</keyword>
<dbReference type="InterPro" id="IPR020846">
    <property type="entry name" value="MFS_dom"/>
</dbReference>
<dbReference type="RefSeq" id="WP_345551159.1">
    <property type="nucleotide sequence ID" value="NZ_BAABRT010000015.1"/>
</dbReference>
<dbReference type="InterPro" id="IPR001958">
    <property type="entry name" value="Tet-R_TetA/multi-R_MdtG-like"/>
</dbReference>
<evidence type="ECO:0000256" key="5">
    <source>
        <dbReference type="ARBA" id="ARBA00023136"/>
    </source>
</evidence>
<name>A0ABP9WQG8_9GAMM</name>
<feature type="transmembrane region" description="Helical" evidence="6">
    <location>
        <begin position="91"/>
        <end position="111"/>
    </location>
</feature>
<feature type="transmembrane region" description="Helical" evidence="6">
    <location>
        <begin position="157"/>
        <end position="177"/>
    </location>
</feature>
<feature type="domain" description="Major facilitator superfamily (MFS) profile" evidence="7">
    <location>
        <begin position="1"/>
        <end position="390"/>
    </location>
</feature>
<evidence type="ECO:0000313" key="8">
    <source>
        <dbReference type="EMBL" id="GAA5525453.1"/>
    </source>
</evidence>
<evidence type="ECO:0000313" key="9">
    <source>
        <dbReference type="Proteomes" id="UP001408594"/>
    </source>
</evidence>
<feature type="transmembrane region" description="Helical" evidence="6">
    <location>
        <begin position="33"/>
        <end position="54"/>
    </location>
</feature>
<feature type="transmembrane region" description="Helical" evidence="6">
    <location>
        <begin position="299"/>
        <end position="318"/>
    </location>
</feature>
<feature type="transmembrane region" description="Helical" evidence="6">
    <location>
        <begin position="275"/>
        <end position="293"/>
    </location>
</feature>
<evidence type="ECO:0000256" key="3">
    <source>
        <dbReference type="ARBA" id="ARBA00022692"/>
    </source>
</evidence>
<dbReference type="SUPFAM" id="SSF103473">
    <property type="entry name" value="MFS general substrate transporter"/>
    <property type="match status" value="1"/>
</dbReference>
<dbReference type="PRINTS" id="PR01035">
    <property type="entry name" value="TCRTETA"/>
</dbReference>
<proteinExistence type="predicted"/>
<feature type="transmembrane region" description="Helical" evidence="6">
    <location>
        <begin position="123"/>
        <end position="145"/>
    </location>
</feature>
<dbReference type="InterPro" id="IPR011701">
    <property type="entry name" value="MFS"/>
</dbReference>
<keyword evidence="4 6" id="KW-1133">Transmembrane helix</keyword>
<dbReference type="Gene3D" id="1.20.1250.20">
    <property type="entry name" value="MFS general substrate transporter like domains"/>
    <property type="match status" value="1"/>
</dbReference>
<dbReference type="CDD" id="cd17330">
    <property type="entry name" value="MFS_SLC46_TetA_like"/>
    <property type="match status" value="1"/>
</dbReference>
<keyword evidence="5 6" id="KW-0472">Membrane</keyword>
<sequence length="403" mass="41713">MYIAVCIVLLDMIGFAIMVPILAYYALQLGASPGMATVCMALYVVGMFFASPIWGRLSDRFGRKPILMISLAGAVFGYIVLGYATEVWMVALSRLFSGLMAGNLSVAQAYVADVTSNKDRAKAMGMLGAAFGISFILGPALGGYLAGDSFEDANLQLPAMVSAALSLSALLVVIFFLKESLPDAVESDQAAPSPRELLSWVAGRRTLYLLLAAVTIYNLGAGFVESVFPIWADATNIAHGPKDLVPVLLAAGIAMVIVQGGLIGPLSRKFGERRLMRAGAVIFGISVLLVTIAGSASSVPAVAAALVGQAVGAALVLTSMQSLTSKEVEAHNRGAVMGIYNALGTLGRGGGTALTGFVFSGVGVHAPYYFGAGLMALLLLLALMLRASSYEEPVAAEVAAGNS</sequence>
<dbReference type="PROSITE" id="PS50850">
    <property type="entry name" value="MFS"/>
    <property type="match status" value="1"/>
</dbReference>
<evidence type="ECO:0000256" key="6">
    <source>
        <dbReference type="SAM" id="Phobius"/>
    </source>
</evidence>
<evidence type="ECO:0000256" key="4">
    <source>
        <dbReference type="ARBA" id="ARBA00022989"/>
    </source>
</evidence>
<feature type="transmembrane region" description="Helical" evidence="6">
    <location>
        <begin position="66"/>
        <end position="85"/>
    </location>
</feature>
<evidence type="ECO:0000256" key="2">
    <source>
        <dbReference type="ARBA" id="ARBA00022448"/>
    </source>
</evidence>
<keyword evidence="2" id="KW-0813">Transport</keyword>
<comment type="caution">
    <text evidence="8">The sequence shown here is derived from an EMBL/GenBank/DDBJ whole genome shotgun (WGS) entry which is preliminary data.</text>
</comment>
<dbReference type="Pfam" id="PF07690">
    <property type="entry name" value="MFS_1"/>
    <property type="match status" value="1"/>
</dbReference>
<feature type="transmembrane region" description="Helical" evidence="6">
    <location>
        <begin position="366"/>
        <end position="385"/>
    </location>
</feature>
<dbReference type="InterPro" id="IPR036259">
    <property type="entry name" value="MFS_trans_sf"/>
</dbReference>
<evidence type="ECO:0000259" key="7">
    <source>
        <dbReference type="PROSITE" id="PS50850"/>
    </source>
</evidence>
<organism evidence="8 9">
    <name type="scientific">Microbulbifer aestuariivivens</name>
    <dbReference type="NCBI Taxonomy" id="1908308"/>
    <lineage>
        <taxon>Bacteria</taxon>
        <taxon>Pseudomonadati</taxon>
        <taxon>Pseudomonadota</taxon>
        <taxon>Gammaproteobacteria</taxon>
        <taxon>Cellvibrionales</taxon>
        <taxon>Microbulbiferaceae</taxon>
        <taxon>Microbulbifer</taxon>
    </lineage>
</organism>
<gene>
    <name evidence="8" type="primary">tetA</name>
    <name evidence="8" type="ORF">Maes01_02023</name>
</gene>
<feature type="transmembrane region" description="Helical" evidence="6">
    <location>
        <begin position="7"/>
        <end position="27"/>
    </location>
</feature>
<reference evidence="8 9" key="1">
    <citation type="submission" date="2024-02" db="EMBL/GenBank/DDBJ databases">
        <title>Microbulbifer aestuariivivens NBRC 112533.</title>
        <authorList>
            <person name="Ichikawa N."/>
            <person name="Katano-Makiyama Y."/>
            <person name="Hidaka K."/>
        </authorList>
    </citation>
    <scope>NUCLEOTIDE SEQUENCE [LARGE SCALE GENOMIC DNA]</scope>
    <source>
        <strain evidence="8 9">NBRC 112533</strain>
    </source>
</reference>
<feature type="transmembrane region" description="Helical" evidence="6">
    <location>
        <begin position="244"/>
        <end position="263"/>
    </location>
</feature>
<dbReference type="Proteomes" id="UP001408594">
    <property type="component" value="Unassembled WGS sequence"/>
</dbReference>